<dbReference type="EMBL" id="AMCI01009482">
    <property type="protein sequence ID" value="EJW89431.1"/>
    <property type="molecule type" value="Genomic_DNA"/>
</dbReference>
<organism evidence="1">
    <name type="scientific">gut metagenome</name>
    <dbReference type="NCBI Taxonomy" id="749906"/>
    <lineage>
        <taxon>unclassified sequences</taxon>
        <taxon>metagenomes</taxon>
        <taxon>organismal metagenomes</taxon>
    </lineage>
</organism>
<evidence type="ECO:0000313" key="1">
    <source>
        <dbReference type="EMBL" id="EJW89431.1"/>
    </source>
</evidence>
<name>J9F3F7_9ZZZZ</name>
<accession>J9F3F7</accession>
<gene>
    <name evidence="1" type="ORF">EVA_22467</name>
</gene>
<reference evidence="1" key="1">
    <citation type="journal article" date="2012" name="PLoS ONE">
        <title>Gene sets for utilization of primary and secondary nutrition supplies in the distal gut of endangered iberian lynx.</title>
        <authorList>
            <person name="Alcaide M."/>
            <person name="Messina E."/>
            <person name="Richter M."/>
            <person name="Bargiela R."/>
            <person name="Peplies J."/>
            <person name="Huws S.A."/>
            <person name="Newbold C.J."/>
            <person name="Golyshin P.N."/>
            <person name="Simon M.A."/>
            <person name="Lopez G."/>
            <person name="Yakimov M.M."/>
            <person name="Ferrer M."/>
        </authorList>
    </citation>
    <scope>NUCLEOTIDE SEQUENCE</scope>
</reference>
<comment type="caution">
    <text evidence="1">The sequence shown here is derived from an EMBL/GenBank/DDBJ whole genome shotgun (WGS) entry which is preliminary data.</text>
</comment>
<dbReference type="AlphaFoldDB" id="J9F3F7"/>
<proteinExistence type="predicted"/>
<sequence length="37" mass="4213">MVVVWLNCHNALLNKGAYPLRFRISVTTLSTKNKNLP</sequence>
<protein>
    <submittedName>
        <fullName evidence="1">Uncharacterized protein</fullName>
    </submittedName>
</protein>